<accession>A0AAW5R468</accession>
<keyword evidence="4" id="KW-0812">Transmembrane</keyword>
<keyword evidence="4" id="KW-1133">Transmembrane helix</keyword>
<keyword evidence="7" id="KW-1185">Reference proteome</keyword>
<dbReference type="RefSeq" id="WP_261616903.1">
    <property type="nucleotide sequence ID" value="NZ_JALIDZ010000007.1"/>
</dbReference>
<dbReference type="PANTHER" id="PTHR44196:SF1">
    <property type="entry name" value="DEHYDROGENASE_REDUCTASE SDR FAMILY MEMBER 7B"/>
    <property type="match status" value="1"/>
</dbReference>
<dbReference type="AlphaFoldDB" id="A0AAW5R468"/>
<keyword evidence="4" id="KW-0472">Membrane</keyword>
<evidence type="ECO:0000313" key="7">
    <source>
        <dbReference type="Proteomes" id="UP001320898"/>
    </source>
</evidence>
<evidence type="ECO:0000259" key="5">
    <source>
        <dbReference type="SMART" id="SM00822"/>
    </source>
</evidence>
<comment type="similarity">
    <text evidence="1 3">Belongs to the short-chain dehydrogenases/reductases (SDR) family.</text>
</comment>
<feature type="transmembrane region" description="Helical" evidence="4">
    <location>
        <begin position="227"/>
        <end position="246"/>
    </location>
</feature>
<comment type="caution">
    <text evidence="6">The sequence shown here is derived from an EMBL/GenBank/DDBJ whole genome shotgun (WGS) entry which is preliminary data.</text>
</comment>
<gene>
    <name evidence="6" type="ORF">MUB46_15800</name>
</gene>
<evidence type="ECO:0000313" key="6">
    <source>
        <dbReference type="EMBL" id="MCT8973325.1"/>
    </source>
</evidence>
<reference evidence="6 7" key="1">
    <citation type="submission" date="2022-04" db="EMBL/GenBank/DDBJ databases">
        <authorList>
            <person name="Ye Y.-Q."/>
            <person name="Du Z.-J."/>
        </authorList>
    </citation>
    <scope>NUCLEOTIDE SEQUENCE [LARGE SCALE GENOMIC DNA]</scope>
    <source>
        <strain evidence="6 7">A6E488</strain>
    </source>
</reference>
<keyword evidence="2" id="KW-0560">Oxidoreductase</keyword>
<organism evidence="6 7">
    <name type="scientific">Microbaculum marinisediminis</name>
    <dbReference type="NCBI Taxonomy" id="2931392"/>
    <lineage>
        <taxon>Bacteria</taxon>
        <taxon>Pseudomonadati</taxon>
        <taxon>Pseudomonadota</taxon>
        <taxon>Alphaproteobacteria</taxon>
        <taxon>Hyphomicrobiales</taxon>
        <taxon>Tepidamorphaceae</taxon>
        <taxon>Microbaculum</taxon>
    </lineage>
</organism>
<dbReference type="Proteomes" id="UP001320898">
    <property type="component" value="Unassembled WGS sequence"/>
</dbReference>
<dbReference type="InterPro" id="IPR002347">
    <property type="entry name" value="SDR_fam"/>
</dbReference>
<protein>
    <submittedName>
        <fullName evidence="6">SDR family NAD(P)-dependent oxidoreductase</fullName>
    </submittedName>
</protein>
<dbReference type="SUPFAM" id="SSF51735">
    <property type="entry name" value="NAD(P)-binding Rossmann-fold domains"/>
    <property type="match status" value="1"/>
</dbReference>
<dbReference type="Pfam" id="PF00106">
    <property type="entry name" value="adh_short"/>
    <property type="match status" value="1"/>
</dbReference>
<dbReference type="Gene3D" id="3.40.50.720">
    <property type="entry name" value="NAD(P)-binding Rossmann-like Domain"/>
    <property type="match status" value="1"/>
</dbReference>
<evidence type="ECO:0000256" key="2">
    <source>
        <dbReference type="ARBA" id="ARBA00023002"/>
    </source>
</evidence>
<evidence type="ECO:0000256" key="3">
    <source>
        <dbReference type="RuleBase" id="RU000363"/>
    </source>
</evidence>
<dbReference type="PRINTS" id="PR00080">
    <property type="entry name" value="SDRFAMILY"/>
</dbReference>
<dbReference type="PRINTS" id="PR00081">
    <property type="entry name" value="GDHRDH"/>
</dbReference>
<feature type="domain" description="Ketoreductase" evidence="5">
    <location>
        <begin position="7"/>
        <end position="188"/>
    </location>
</feature>
<dbReference type="InterPro" id="IPR057326">
    <property type="entry name" value="KR_dom"/>
</dbReference>
<dbReference type="SMART" id="SM00822">
    <property type="entry name" value="PKS_KR"/>
    <property type="match status" value="1"/>
</dbReference>
<evidence type="ECO:0000256" key="4">
    <source>
        <dbReference type="SAM" id="Phobius"/>
    </source>
</evidence>
<evidence type="ECO:0000256" key="1">
    <source>
        <dbReference type="ARBA" id="ARBA00006484"/>
    </source>
</evidence>
<dbReference type="InterPro" id="IPR036291">
    <property type="entry name" value="NAD(P)-bd_dom_sf"/>
</dbReference>
<sequence>MPPPPWKTAWIVGASSGIGRAVALRLARDGVRVAASARDAAALEDLAAEGGGLITVHPFDVTEDGAATRVLGEIEATLGPVDLAILSAGIWEPFRPDDIRVDAFADSIAVNYLGAVSCIAALLPGMRGRNAGQIAIVASVAGYFGLPKSATYGPTKAALINLAESLRTEMDGSGVAVSLVNPGFVATRLTEKNSFPMPFLMQPDAAAERIVKGLRSRRFEVAFPRRFTWGMKFLGTFPYPVFFWIVRKFVSRR</sequence>
<dbReference type="EMBL" id="JALIDZ010000007">
    <property type="protein sequence ID" value="MCT8973325.1"/>
    <property type="molecule type" value="Genomic_DNA"/>
</dbReference>
<proteinExistence type="inferred from homology"/>
<dbReference type="PANTHER" id="PTHR44196">
    <property type="entry name" value="DEHYDROGENASE/REDUCTASE SDR FAMILY MEMBER 7B"/>
    <property type="match status" value="1"/>
</dbReference>
<dbReference type="GO" id="GO:0016020">
    <property type="term" value="C:membrane"/>
    <property type="evidence" value="ECO:0007669"/>
    <property type="project" value="TreeGrafter"/>
</dbReference>
<dbReference type="GO" id="GO:0016491">
    <property type="term" value="F:oxidoreductase activity"/>
    <property type="evidence" value="ECO:0007669"/>
    <property type="project" value="UniProtKB-KW"/>
</dbReference>
<name>A0AAW5R468_9HYPH</name>